<protein>
    <submittedName>
        <fullName evidence="1">Uncharacterized protein</fullName>
    </submittedName>
</protein>
<accession>A0A098GGR9</accession>
<dbReference type="HOGENOM" id="CLU_2995131_0_0_6"/>
<evidence type="ECO:0000313" key="1">
    <source>
        <dbReference type="EMBL" id="CEG61654.1"/>
    </source>
</evidence>
<evidence type="ECO:0000313" key="2">
    <source>
        <dbReference type="EMBL" id="SCY48267.1"/>
    </source>
</evidence>
<reference evidence="2 4" key="3">
    <citation type="submission" date="2016-10" db="EMBL/GenBank/DDBJ databases">
        <authorList>
            <person name="Varghese N."/>
            <person name="Submissions S."/>
        </authorList>
    </citation>
    <scope>NUCLEOTIDE SEQUENCE [LARGE SCALE GENOMIC DNA]</scope>
    <source>
        <strain evidence="2 4">ATCC 33218</strain>
    </source>
</reference>
<dbReference type="EMBL" id="LN614830">
    <property type="protein sequence ID" value="CEG61654.1"/>
    <property type="molecule type" value="Genomic_DNA"/>
</dbReference>
<reference evidence="1" key="1">
    <citation type="submission" date="2014-09" db="EMBL/GenBank/DDBJ databases">
        <authorList>
            <person name="GOMEZ-VALERO Laura"/>
        </authorList>
    </citation>
    <scope>NUCLEOTIDE SEQUENCE</scope>
    <source>
        <strain evidence="1">ATCC33218</strain>
    </source>
</reference>
<name>A0A098GGR9_LEGMI</name>
<dbReference type="EMBL" id="FMVN01000008">
    <property type="protein sequence ID" value="SCY48267.1"/>
    <property type="molecule type" value="Genomic_DNA"/>
</dbReference>
<evidence type="ECO:0000313" key="3">
    <source>
        <dbReference type="Proteomes" id="UP000032414"/>
    </source>
</evidence>
<dbReference type="AlphaFoldDB" id="A0A098GGR9"/>
<sequence>MSSSDKSNPNKITAKHRNPSRAVRIEICYRVAEREPFFDEKTLNEEDQIRIQLPEPE</sequence>
<dbReference type="Proteomes" id="UP000032414">
    <property type="component" value="Chromosome I"/>
</dbReference>
<keyword evidence="4" id="KW-1185">Reference proteome</keyword>
<proteinExistence type="predicted"/>
<organism evidence="1 3">
    <name type="scientific">Legionella micdadei</name>
    <name type="common">Tatlockia micdadei</name>
    <dbReference type="NCBI Taxonomy" id="451"/>
    <lineage>
        <taxon>Bacteria</taxon>
        <taxon>Pseudomonadati</taxon>
        <taxon>Pseudomonadota</taxon>
        <taxon>Gammaproteobacteria</taxon>
        <taxon>Legionellales</taxon>
        <taxon>Legionellaceae</taxon>
        <taxon>Legionella</taxon>
    </lineage>
</organism>
<evidence type="ECO:0000313" key="4">
    <source>
        <dbReference type="Proteomes" id="UP000182998"/>
    </source>
</evidence>
<dbReference type="PATRIC" id="fig|451.8.peg.2895"/>
<dbReference type="KEGG" id="tmc:LMI_2386"/>
<dbReference type="Proteomes" id="UP000182998">
    <property type="component" value="Unassembled WGS sequence"/>
</dbReference>
<gene>
    <name evidence="1" type="ORF">LMI_2386</name>
    <name evidence="2" type="ORF">SAMN02982997_01863</name>
</gene>
<reference evidence="3" key="2">
    <citation type="submission" date="2014-09" db="EMBL/GenBank/DDBJ databases">
        <authorList>
            <person name="Gomez-Valero L."/>
        </authorList>
    </citation>
    <scope>NUCLEOTIDE SEQUENCE [LARGE SCALE GENOMIC DNA]</scope>
    <source>
        <strain evidence="3">ATCC33218</strain>
    </source>
</reference>